<gene>
    <name evidence="1" type="ORF">A2589_03485</name>
</gene>
<dbReference type="InterPro" id="IPR027417">
    <property type="entry name" value="P-loop_NTPase"/>
</dbReference>
<evidence type="ECO:0000313" key="2">
    <source>
        <dbReference type="Proteomes" id="UP000177838"/>
    </source>
</evidence>
<sequence>MIEDKHQGKRLFISGIPTSGKSYLARKLAAASGGLAVSLDDTREELAGDARYRKWVNFYLDKNEEEYLTQVPPEEQWQNLVAQSEALWPALVAEIKKYELEERPVIFECVNLLPHLAKKDLPFPGVVLIGKFLEETLERNLADPRWGETPELIRLEAKTFFEVERPRYQAEAEKYGYPVFESADLAWETALGLLS</sequence>
<dbReference type="EMBL" id="MHTK01000008">
    <property type="protein sequence ID" value="OHA59246.1"/>
    <property type="molecule type" value="Genomic_DNA"/>
</dbReference>
<name>A0A1G2QF99_9BACT</name>
<dbReference type="Proteomes" id="UP000177838">
    <property type="component" value="Unassembled WGS sequence"/>
</dbReference>
<protein>
    <submittedName>
        <fullName evidence="1">Uncharacterized protein</fullName>
    </submittedName>
</protein>
<organism evidence="1 2">
    <name type="scientific">Candidatus Vogelbacteria bacterium RIFOXYD1_FULL_46_19</name>
    <dbReference type="NCBI Taxonomy" id="1802439"/>
    <lineage>
        <taxon>Bacteria</taxon>
        <taxon>Candidatus Vogeliibacteriota</taxon>
    </lineage>
</organism>
<dbReference type="Gene3D" id="3.40.50.300">
    <property type="entry name" value="P-loop containing nucleotide triphosphate hydrolases"/>
    <property type="match status" value="1"/>
</dbReference>
<proteinExistence type="predicted"/>
<accession>A0A1G2QF99</accession>
<comment type="caution">
    <text evidence="1">The sequence shown here is derived from an EMBL/GenBank/DDBJ whole genome shotgun (WGS) entry which is preliminary data.</text>
</comment>
<evidence type="ECO:0000313" key="1">
    <source>
        <dbReference type="EMBL" id="OHA59246.1"/>
    </source>
</evidence>
<reference evidence="1 2" key="1">
    <citation type="journal article" date="2016" name="Nat. Commun.">
        <title>Thousands of microbial genomes shed light on interconnected biogeochemical processes in an aquifer system.</title>
        <authorList>
            <person name="Anantharaman K."/>
            <person name="Brown C.T."/>
            <person name="Hug L.A."/>
            <person name="Sharon I."/>
            <person name="Castelle C.J."/>
            <person name="Probst A.J."/>
            <person name="Thomas B.C."/>
            <person name="Singh A."/>
            <person name="Wilkins M.J."/>
            <person name="Karaoz U."/>
            <person name="Brodie E.L."/>
            <person name="Williams K.H."/>
            <person name="Hubbard S.S."/>
            <person name="Banfield J.F."/>
        </authorList>
    </citation>
    <scope>NUCLEOTIDE SEQUENCE [LARGE SCALE GENOMIC DNA]</scope>
</reference>
<dbReference type="SUPFAM" id="SSF52540">
    <property type="entry name" value="P-loop containing nucleoside triphosphate hydrolases"/>
    <property type="match status" value="1"/>
</dbReference>
<dbReference type="AlphaFoldDB" id="A0A1G2QF99"/>